<dbReference type="EMBL" id="BJWL01000095">
    <property type="protein sequence ID" value="GFS29720.1"/>
    <property type="molecule type" value="Genomic_DNA"/>
</dbReference>
<dbReference type="SUPFAM" id="SSF56112">
    <property type="entry name" value="Protein kinase-like (PK-like)"/>
    <property type="match status" value="1"/>
</dbReference>
<evidence type="ECO:0000256" key="3">
    <source>
        <dbReference type="ARBA" id="ARBA00022692"/>
    </source>
</evidence>
<evidence type="ECO:0000256" key="1">
    <source>
        <dbReference type="ARBA" id="ARBA00004370"/>
    </source>
</evidence>
<dbReference type="InterPro" id="IPR001611">
    <property type="entry name" value="Leu-rich_rpt"/>
</dbReference>
<sequence>MGKLSNMKMLSLSGNHLVGEIPSMVGNMNQLLLLGFHTNSLQGSIPLSFKNCKNLQALDLSKQTQRYHTDFLMNLSSIAIGINMLHNSLTGLLPAEVGNLKDLVILDVSYNKLSGEIPSTLGRCLSLGYLYMQENFFNGNIPSTSEVPREGVFSNASAAEVYSSIKLCGGISELRLHRCPMQGPEKPAKHTTLKLVLVIVIPALYTGLTLSLLLLYWTRKLKQKPLSTSSFGCVYKGILFSGETIVAVKVLNLHQRGAAKSFMIECQVLRKVRQRNPVKVLTSCSSIDLAEYGIGEQISTCGDVYSSAILYWRCSWDRMPDFWISNWSGMLRGTPQEIESGIHNFAKLTLPRRVTEIVEQDFITSSRLHNFAKLTLPRRVTEIVDQFLLSKEMQEAQDFITSSNDDKRTEC</sequence>
<gene>
    <name evidence="8" type="ORF">Acr_00g0008070</name>
</gene>
<comment type="caution">
    <text evidence="8">The sequence shown here is derived from an EMBL/GenBank/DDBJ whole genome shotgun (WGS) entry which is preliminary data.</text>
</comment>
<name>A0A7J0D959_9ERIC</name>
<organism evidence="8 9">
    <name type="scientific">Actinidia rufa</name>
    <dbReference type="NCBI Taxonomy" id="165716"/>
    <lineage>
        <taxon>Eukaryota</taxon>
        <taxon>Viridiplantae</taxon>
        <taxon>Streptophyta</taxon>
        <taxon>Embryophyta</taxon>
        <taxon>Tracheophyta</taxon>
        <taxon>Spermatophyta</taxon>
        <taxon>Magnoliopsida</taxon>
        <taxon>eudicotyledons</taxon>
        <taxon>Gunneridae</taxon>
        <taxon>Pentapetalae</taxon>
        <taxon>asterids</taxon>
        <taxon>Ericales</taxon>
        <taxon>Actinidiaceae</taxon>
        <taxon>Actinidia</taxon>
    </lineage>
</organism>
<keyword evidence="2" id="KW-0433">Leucine-rich repeat</keyword>
<dbReference type="InterPro" id="IPR011009">
    <property type="entry name" value="Kinase-like_dom_sf"/>
</dbReference>
<dbReference type="SUPFAM" id="SSF52058">
    <property type="entry name" value="L domain-like"/>
    <property type="match status" value="1"/>
</dbReference>
<proteinExistence type="predicted"/>
<keyword evidence="4" id="KW-0677">Repeat</keyword>
<dbReference type="Gene3D" id="3.30.200.20">
    <property type="entry name" value="Phosphorylase Kinase, domain 1"/>
    <property type="match status" value="1"/>
</dbReference>
<feature type="transmembrane region" description="Helical" evidence="7">
    <location>
        <begin position="195"/>
        <end position="217"/>
    </location>
</feature>
<evidence type="ECO:0000256" key="4">
    <source>
        <dbReference type="ARBA" id="ARBA00022737"/>
    </source>
</evidence>
<dbReference type="OrthoDB" id="1107509at2759"/>
<dbReference type="InterPro" id="IPR032675">
    <property type="entry name" value="LRR_dom_sf"/>
</dbReference>
<evidence type="ECO:0000256" key="2">
    <source>
        <dbReference type="ARBA" id="ARBA00022614"/>
    </source>
</evidence>
<evidence type="ECO:0000313" key="9">
    <source>
        <dbReference type="Proteomes" id="UP000585474"/>
    </source>
</evidence>
<keyword evidence="5 7" id="KW-1133">Transmembrane helix</keyword>
<evidence type="ECO:0000313" key="8">
    <source>
        <dbReference type="EMBL" id="GFS29720.1"/>
    </source>
</evidence>
<reference evidence="9" key="1">
    <citation type="submission" date="2019-07" db="EMBL/GenBank/DDBJ databases">
        <title>De Novo Assembly of kiwifruit Actinidia rufa.</title>
        <authorList>
            <person name="Sugita-Konishi S."/>
            <person name="Sato K."/>
            <person name="Mori E."/>
            <person name="Abe Y."/>
            <person name="Kisaki G."/>
            <person name="Hamano K."/>
            <person name="Suezawa K."/>
            <person name="Otani M."/>
            <person name="Fukuda T."/>
            <person name="Manabe T."/>
            <person name="Gomi K."/>
            <person name="Tabuchi M."/>
            <person name="Akimitsu K."/>
            <person name="Kataoka I."/>
        </authorList>
    </citation>
    <scope>NUCLEOTIDE SEQUENCE [LARGE SCALE GENOMIC DNA]</scope>
    <source>
        <strain evidence="9">cv. Fuchu</strain>
    </source>
</reference>
<evidence type="ECO:0000256" key="5">
    <source>
        <dbReference type="ARBA" id="ARBA00022989"/>
    </source>
</evidence>
<keyword evidence="3 7" id="KW-0812">Transmembrane</keyword>
<protein>
    <recommendedName>
        <fullName evidence="10">Leucine-rich repeat protein kinase family protein</fullName>
    </recommendedName>
</protein>
<dbReference type="Pfam" id="PF00560">
    <property type="entry name" value="LRR_1"/>
    <property type="match status" value="2"/>
</dbReference>
<dbReference type="PANTHER" id="PTHR27008">
    <property type="entry name" value="OS04G0122200 PROTEIN"/>
    <property type="match status" value="1"/>
</dbReference>
<dbReference type="PANTHER" id="PTHR27008:SF592">
    <property type="entry name" value="LEUCINE-RICH REPEAT RECEPTOR-LIKE PROTEIN KINASE FAMILY PROTEIN-RELATED"/>
    <property type="match status" value="1"/>
</dbReference>
<keyword evidence="9" id="KW-1185">Reference proteome</keyword>
<dbReference type="Gene3D" id="3.80.10.10">
    <property type="entry name" value="Ribonuclease Inhibitor"/>
    <property type="match status" value="1"/>
</dbReference>
<keyword evidence="6 7" id="KW-0472">Membrane</keyword>
<dbReference type="InterPro" id="IPR051809">
    <property type="entry name" value="Plant_receptor-like_S/T_kinase"/>
</dbReference>
<evidence type="ECO:0000256" key="6">
    <source>
        <dbReference type="ARBA" id="ARBA00023136"/>
    </source>
</evidence>
<dbReference type="Proteomes" id="UP000585474">
    <property type="component" value="Unassembled WGS sequence"/>
</dbReference>
<dbReference type="AlphaFoldDB" id="A0A7J0D959"/>
<evidence type="ECO:0000256" key="7">
    <source>
        <dbReference type="SAM" id="Phobius"/>
    </source>
</evidence>
<accession>A0A7J0D959</accession>
<dbReference type="GO" id="GO:0016020">
    <property type="term" value="C:membrane"/>
    <property type="evidence" value="ECO:0007669"/>
    <property type="project" value="UniProtKB-SubCell"/>
</dbReference>
<comment type="subcellular location">
    <subcellularLocation>
        <location evidence="1">Membrane</location>
    </subcellularLocation>
</comment>
<evidence type="ECO:0008006" key="10">
    <source>
        <dbReference type="Google" id="ProtNLM"/>
    </source>
</evidence>